<reference evidence="1 2" key="1">
    <citation type="journal article" date="2018" name="G3 (Bethesda)">
        <title>A High-Quality Reference Genome for the Invasive Mosquitofish Gambusia affinis Using a Chicago Library.</title>
        <authorList>
            <person name="Hoffberg S.L."/>
            <person name="Troendle N.J."/>
            <person name="Glenn T.C."/>
            <person name="Mahmud O."/>
            <person name="Louha S."/>
            <person name="Chalopin D."/>
            <person name="Bennetzen J.L."/>
            <person name="Mauricio R."/>
        </authorList>
    </citation>
    <scope>NUCLEOTIDE SEQUENCE [LARGE SCALE GENOMIC DNA]</scope>
    <source>
        <strain evidence="1">NE01/NJP1002.9</strain>
        <tissue evidence="1">Muscle</tissue>
    </source>
</reference>
<feature type="non-terminal residue" evidence="1">
    <location>
        <position position="381"/>
    </location>
</feature>
<dbReference type="Proteomes" id="UP000250572">
    <property type="component" value="Unassembled WGS sequence"/>
</dbReference>
<gene>
    <name evidence="1" type="ORF">CCH79_00019526</name>
</gene>
<evidence type="ECO:0000313" key="2">
    <source>
        <dbReference type="Proteomes" id="UP000250572"/>
    </source>
</evidence>
<dbReference type="STRING" id="33528.ENSGAFP00000009550"/>
<name>A0A315W2D7_GAMAF</name>
<dbReference type="EMBL" id="NHOQ01000533">
    <property type="protein sequence ID" value="PWA29834.1"/>
    <property type="molecule type" value="Genomic_DNA"/>
</dbReference>
<sequence length="381" mass="43537">MVLWQIHTLDHLDTSGFGRPFPRHGLQLLFWFSNHCVTFEPDNSGDVMKLVSGCQPENGAYGFHRFGNMEELLPVLHKPKKNKSSRQRSGSLPLLSLQLLYFVVGNLSTQSYPQSADLPAFVRENLGADGVSNSDRIIISYQVKTRLVGKVYVTEHDDADVGGFRSDGTHEVSSQLIRLLQNPQLDLSSLLTQMGYYDDVEMLQDAQDPSVQMMLSMMQNDPTGFFSQAFSRQLDLDRFCSSTNPDGSGSLMCYTTLQKKKKKKKKSSKKLKRLRELSWRSSWSDPYRDYYEDCWIRSSYGSGGSYGKGGGGGFSWFLKLVLKAGALYLAARCLFWLVRNIWRSNWIDKLLQRIPGWISLYPSFPRFLSFPRTHIMLDYVY</sequence>
<organism evidence="1 2">
    <name type="scientific">Gambusia affinis</name>
    <name type="common">Western mosquitofish</name>
    <name type="synonym">Heterandria affinis</name>
    <dbReference type="NCBI Taxonomy" id="33528"/>
    <lineage>
        <taxon>Eukaryota</taxon>
        <taxon>Metazoa</taxon>
        <taxon>Chordata</taxon>
        <taxon>Craniata</taxon>
        <taxon>Vertebrata</taxon>
        <taxon>Euteleostomi</taxon>
        <taxon>Actinopterygii</taxon>
        <taxon>Neopterygii</taxon>
        <taxon>Teleostei</taxon>
        <taxon>Neoteleostei</taxon>
        <taxon>Acanthomorphata</taxon>
        <taxon>Ovalentaria</taxon>
        <taxon>Atherinomorphae</taxon>
        <taxon>Cyprinodontiformes</taxon>
        <taxon>Poeciliidae</taxon>
        <taxon>Poeciliinae</taxon>
        <taxon>Gambusia</taxon>
    </lineage>
</organism>
<proteinExistence type="predicted"/>
<protein>
    <submittedName>
        <fullName evidence="1">Uncharacterized protein</fullName>
    </submittedName>
</protein>
<keyword evidence="2" id="KW-1185">Reference proteome</keyword>
<accession>A0A315W2D7</accession>
<dbReference type="PANTHER" id="PTHR38706:SF2">
    <property type="match status" value="1"/>
</dbReference>
<evidence type="ECO:0000313" key="1">
    <source>
        <dbReference type="EMBL" id="PWA29834.1"/>
    </source>
</evidence>
<dbReference type="PANTHER" id="PTHR38706">
    <property type="entry name" value="SI:CH211-198C19.1-RELATED"/>
    <property type="match status" value="1"/>
</dbReference>
<comment type="caution">
    <text evidence="1">The sequence shown here is derived from an EMBL/GenBank/DDBJ whole genome shotgun (WGS) entry which is preliminary data.</text>
</comment>
<dbReference type="AlphaFoldDB" id="A0A315W2D7"/>